<dbReference type="AlphaFoldDB" id="A0A0G0ANM6"/>
<sequence>MKSHITIKTFSPTKFSAPIIGFQSKHTRGINLGFIKKNRSDEKFIPARLNFGVTREKMTYQATLESLNLPQVKKILSKYSPNKISTVTVLRETLGCRIGEALDSVGIKNHYGDAFIGATHIKDKGPIRTAYLYENIEGLVNNGLWVIAESFCTGRNLFATLNSLLAKLNPKEILFIAPIASRRAIEYIDKVLHKHKVDATYITWGALFGVDDKTLYDMPWGHKDTEVIDERDRDVFIKMYDKTLCMGGDFGNNYFCPSLALTLYKKQLKEQNITPKIPTAKQIRKIYSKDEL</sequence>
<protein>
    <submittedName>
        <fullName evidence="1">Uncharacterized protein</fullName>
    </submittedName>
</protein>
<dbReference type="InterPro" id="IPR040442">
    <property type="entry name" value="Pyrv_kinase-like_dom_sf"/>
</dbReference>
<gene>
    <name evidence="1" type="ORF">UR52_C0018G0008</name>
</gene>
<dbReference type="Gene3D" id="3.20.20.60">
    <property type="entry name" value="Phosphoenolpyruvate-binding domains"/>
    <property type="match status" value="1"/>
</dbReference>
<evidence type="ECO:0000313" key="2">
    <source>
        <dbReference type="Proteomes" id="UP000034176"/>
    </source>
</evidence>
<dbReference type="EMBL" id="LBPN01000018">
    <property type="protein sequence ID" value="KKP58573.1"/>
    <property type="molecule type" value="Genomic_DNA"/>
</dbReference>
<organism evidence="1 2">
    <name type="scientific">Candidatus Gottesmanbacteria bacterium GW2011_GWA1_34_13</name>
    <dbReference type="NCBI Taxonomy" id="1618434"/>
    <lineage>
        <taxon>Bacteria</taxon>
        <taxon>Candidatus Gottesmaniibacteriota</taxon>
    </lineage>
</organism>
<accession>A0A0G0ANM6</accession>
<evidence type="ECO:0000313" key="1">
    <source>
        <dbReference type="EMBL" id="KKP58573.1"/>
    </source>
</evidence>
<reference evidence="1 2" key="1">
    <citation type="journal article" date="2015" name="Nature">
        <title>rRNA introns, odd ribosomes, and small enigmatic genomes across a large radiation of phyla.</title>
        <authorList>
            <person name="Brown C.T."/>
            <person name="Hug L.A."/>
            <person name="Thomas B.C."/>
            <person name="Sharon I."/>
            <person name="Castelle C.J."/>
            <person name="Singh A."/>
            <person name="Wilkins M.J."/>
            <person name="Williams K.H."/>
            <person name="Banfield J.F."/>
        </authorList>
    </citation>
    <scope>NUCLEOTIDE SEQUENCE [LARGE SCALE GENOMIC DNA]</scope>
</reference>
<dbReference type="Proteomes" id="UP000034176">
    <property type="component" value="Unassembled WGS sequence"/>
</dbReference>
<proteinExistence type="predicted"/>
<comment type="caution">
    <text evidence="1">The sequence shown here is derived from an EMBL/GenBank/DDBJ whole genome shotgun (WGS) entry which is preliminary data.</text>
</comment>
<name>A0A0G0ANM6_9BACT</name>